<feature type="transmembrane region" description="Helical" evidence="2">
    <location>
        <begin position="199"/>
        <end position="222"/>
    </location>
</feature>
<feature type="transmembrane region" description="Helical" evidence="2">
    <location>
        <begin position="234"/>
        <end position="256"/>
    </location>
</feature>
<dbReference type="PANTHER" id="PTHR20992">
    <property type="entry name" value="AT15442P-RELATED"/>
    <property type="match status" value="1"/>
</dbReference>
<feature type="transmembrane region" description="Helical" evidence="2">
    <location>
        <begin position="408"/>
        <end position="434"/>
    </location>
</feature>
<dbReference type="Proteomes" id="UP000681967">
    <property type="component" value="Unassembled WGS sequence"/>
</dbReference>
<keyword evidence="2" id="KW-0812">Transmembrane</keyword>
<reference evidence="3" key="1">
    <citation type="submission" date="2021-02" db="EMBL/GenBank/DDBJ databases">
        <authorList>
            <person name="Nowell W R."/>
        </authorList>
    </citation>
    <scope>NUCLEOTIDE SEQUENCE</scope>
</reference>
<feature type="transmembrane region" description="Helical" evidence="2">
    <location>
        <begin position="173"/>
        <end position="193"/>
    </location>
</feature>
<evidence type="ECO:0000313" key="3">
    <source>
        <dbReference type="EMBL" id="CAF2036997.1"/>
    </source>
</evidence>
<dbReference type="Proteomes" id="UP000663824">
    <property type="component" value="Unassembled WGS sequence"/>
</dbReference>
<sequence>MADYALFIVTIPNDQTEEDKVKQTTEMPSSLCEKLKSYFSENTDIKPVWMPSTDQKTYQVTFHAEFGAKSDRILLDLNQRDIGIKHGSRVCVVPTTVFMGTYDHVPNNTSNLDVTSVKSTVNSDDDFYSVLFEDSASKSKVRKHIDTSKFKKSVRARLMVHQVVASIRAATQLSFDFIVLLSLASMLAGFGLLENSSVIIVASMLVSPLMNPIMGIVFGLSVREHSLWQRGIRNELIGLALCILWGFIIGLCTTHVETRWGSSTSFPTSEMKSRGDLKRLWVGVLIALPSGAGVALSVLGGNAGSLVGVAISGESIFPQRIISLQCSSLASLLPPAVNCGLLLAYALLSHAISNVATSHMDNNSSAQTSELFFSFQNRLRPNDPIINCSRFINNDYLPYYSCYMPNEAAILGGCSLLLTIVNILCIIIMALIILRIKEVLPLHQESKEIVKFFHHDVKVARDYNKSITAKEPSRSKNFGSPKLRVIVLSKSITKHWKELIPSSKGRVSPTACSSNATFYPDNSADLSRLQTYAEDFDLDVFSIEDRELTTTESKEKVICLANNILDMYEEEPSTFVDLSRLQPYGEQTSARKEHISFYKHLIELLPPKWYEVFDRERCRRINTESTASRERSNSFSEQSLNEQHEPVGFNRSQRIKSEPRHNLHITPAP</sequence>
<feature type="region of interest" description="Disordered" evidence="1">
    <location>
        <begin position="624"/>
        <end position="669"/>
    </location>
</feature>
<dbReference type="PANTHER" id="PTHR20992:SF9">
    <property type="entry name" value="AT15442P-RELATED"/>
    <property type="match status" value="1"/>
</dbReference>
<dbReference type="EMBL" id="CAJNRE010004574">
    <property type="protein sequence ID" value="CAF2036997.1"/>
    <property type="molecule type" value="Genomic_DNA"/>
</dbReference>
<evidence type="ECO:0000256" key="1">
    <source>
        <dbReference type="SAM" id="MobiDB-lite"/>
    </source>
</evidence>
<dbReference type="EMBL" id="CAJOBI010010715">
    <property type="protein sequence ID" value="CAF4155290.1"/>
    <property type="molecule type" value="Genomic_DNA"/>
</dbReference>
<evidence type="ECO:0000256" key="2">
    <source>
        <dbReference type="SAM" id="Phobius"/>
    </source>
</evidence>
<organism evidence="3 6">
    <name type="scientific">Rotaria magnacalcarata</name>
    <dbReference type="NCBI Taxonomy" id="392030"/>
    <lineage>
        <taxon>Eukaryota</taxon>
        <taxon>Metazoa</taxon>
        <taxon>Spiralia</taxon>
        <taxon>Gnathifera</taxon>
        <taxon>Rotifera</taxon>
        <taxon>Eurotatoria</taxon>
        <taxon>Bdelloidea</taxon>
        <taxon>Philodinida</taxon>
        <taxon>Philodinidae</taxon>
        <taxon>Rotaria</taxon>
    </lineage>
</organism>
<dbReference type="Proteomes" id="UP000676336">
    <property type="component" value="Unassembled WGS sequence"/>
</dbReference>
<keyword evidence="2" id="KW-1133">Transmembrane helix</keyword>
<evidence type="ECO:0000313" key="4">
    <source>
        <dbReference type="EMBL" id="CAF4155290.1"/>
    </source>
</evidence>
<evidence type="ECO:0000313" key="6">
    <source>
        <dbReference type="Proteomes" id="UP000663824"/>
    </source>
</evidence>
<accession>A0A816NM56</accession>
<keyword evidence="2" id="KW-0472">Membrane</keyword>
<dbReference type="EMBL" id="CAJOBH010013619">
    <property type="protein sequence ID" value="CAF4176345.1"/>
    <property type="molecule type" value="Genomic_DNA"/>
</dbReference>
<proteinExistence type="predicted"/>
<feature type="transmembrane region" description="Helical" evidence="2">
    <location>
        <begin position="280"/>
        <end position="311"/>
    </location>
</feature>
<dbReference type="AlphaFoldDB" id="A0A816NM56"/>
<name>A0A816NM56_9BILA</name>
<gene>
    <name evidence="5" type="ORF">BYL167_LOCUS22623</name>
    <name evidence="3" type="ORF">MBJ925_LOCUS10864</name>
    <name evidence="4" type="ORF">SMN809_LOCUS19944</name>
</gene>
<evidence type="ECO:0000313" key="5">
    <source>
        <dbReference type="EMBL" id="CAF4176345.1"/>
    </source>
</evidence>
<dbReference type="Pfam" id="PF04087">
    <property type="entry name" value="DUF389"/>
    <property type="match status" value="1"/>
</dbReference>
<protein>
    <submittedName>
        <fullName evidence="3">Uncharacterized protein</fullName>
    </submittedName>
</protein>
<comment type="caution">
    <text evidence="3">The sequence shown here is derived from an EMBL/GenBank/DDBJ whole genome shotgun (WGS) entry which is preliminary data.</text>
</comment>
<dbReference type="InterPro" id="IPR005240">
    <property type="entry name" value="DUF389"/>
</dbReference>